<protein>
    <submittedName>
        <fullName evidence="2">Uncharacterized protein</fullName>
    </submittedName>
</protein>
<dbReference type="EMBL" id="CAUYUJ010001059">
    <property type="protein sequence ID" value="CAK0793957.1"/>
    <property type="molecule type" value="Genomic_DNA"/>
</dbReference>
<comment type="caution">
    <text evidence="2">The sequence shown here is derived from an EMBL/GenBank/DDBJ whole genome shotgun (WGS) entry which is preliminary data.</text>
</comment>
<proteinExistence type="predicted"/>
<feature type="non-terminal residue" evidence="2">
    <location>
        <position position="1"/>
    </location>
</feature>
<feature type="non-terminal residue" evidence="2">
    <location>
        <position position="53"/>
    </location>
</feature>
<sequence>GAGATVGLALLAASALHVDGEEAESGEPPEGVVVPIPPIDMSCFSKRGHQVVQ</sequence>
<dbReference type="Proteomes" id="UP001189429">
    <property type="component" value="Unassembled WGS sequence"/>
</dbReference>
<feature type="signal peptide" evidence="1">
    <location>
        <begin position="1"/>
        <end position="20"/>
    </location>
</feature>
<gene>
    <name evidence="2" type="ORF">PCOR1329_LOCUS4088</name>
</gene>
<feature type="chain" id="PRO_5045823530" evidence="1">
    <location>
        <begin position="21"/>
        <end position="53"/>
    </location>
</feature>
<evidence type="ECO:0000313" key="2">
    <source>
        <dbReference type="EMBL" id="CAK0793957.1"/>
    </source>
</evidence>
<evidence type="ECO:0000313" key="3">
    <source>
        <dbReference type="Proteomes" id="UP001189429"/>
    </source>
</evidence>
<keyword evidence="3" id="KW-1185">Reference proteome</keyword>
<accession>A0ABN9PLN0</accession>
<keyword evidence="1" id="KW-0732">Signal</keyword>
<reference evidence="2" key="1">
    <citation type="submission" date="2023-10" db="EMBL/GenBank/DDBJ databases">
        <authorList>
            <person name="Chen Y."/>
            <person name="Shah S."/>
            <person name="Dougan E. K."/>
            <person name="Thang M."/>
            <person name="Chan C."/>
        </authorList>
    </citation>
    <scope>NUCLEOTIDE SEQUENCE [LARGE SCALE GENOMIC DNA]</scope>
</reference>
<evidence type="ECO:0000256" key="1">
    <source>
        <dbReference type="SAM" id="SignalP"/>
    </source>
</evidence>
<organism evidence="2 3">
    <name type="scientific">Prorocentrum cordatum</name>
    <dbReference type="NCBI Taxonomy" id="2364126"/>
    <lineage>
        <taxon>Eukaryota</taxon>
        <taxon>Sar</taxon>
        <taxon>Alveolata</taxon>
        <taxon>Dinophyceae</taxon>
        <taxon>Prorocentrales</taxon>
        <taxon>Prorocentraceae</taxon>
        <taxon>Prorocentrum</taxon>
    </lineage>
</organism>
<name>A0ABN9PLN0_9DINO</name>